<dbReference type="InterPro" id="IPR036291">
    <property type="entry name" value="NAD(P)-bd_dom_sf"/>
</dbReference>
<dbReference type="GO" id="GO:0044281">
    <property type="term" value="P:small molecule metabolic process"/>
    <property type="evidence" value="ECO:0007669"/>
    <property type="project" value="UniProtKB-ARBA"/>
</dbReference>
<keyword evidence="1" id="KW-0521">NADP</keyword>
<dbReference type="SUPFAM" id="SSF51735">
    <property type="entry name" value="NAD(P)-binding Rossmann-fold domains"/>
    <property type="match status" value="1"/>
</dbReference>
<dbReference type="OrthoDB" id="8709at2157"/>
<dbReference type="Proteomes" id="UP000728647">
    <property type="component" value="Unassembled WGS sequence"/>
</dbReference>
<dbReference type="Proteomes" id="UP001016761">
    <property type="component" value="Unassembled WGS sequence"/>
</dbReference>
<name>A0A8J8KD05_9EURY</name>
<dbReference type="SMART" id="SM00829">
    <property type="entry name" value="PKS_ER"/>
    <property type="match status" value="1"/>
</dbReference>
<dbReference type="GO" id="GO:0016651">
    <property type="term" value="F:oxidoreductase activity, acting on NAD(P)H"/>
    <property type="evidence" value="ECO:0007669"/>
    <property type="project" value="TreeGrafter"/>
</dbReference>
<dbReference type="Gene3D" id="3.90.180.10">
    <property type="entry name" value="Medium-chain alcohol dehydrogenases, catalytic domain"/>
    <property type="match status" value="1"/>
</dbReference>
<evidence type="ECO:0000256" key="1">
    <source>
        <dbReference type="ARBA" id="ARBA00022857"/>
    </source>
</evidence>
<evidence type="ECO:0000313" key="5">
    <source>
        <dbReference type="EMBL" id="NUC71106.1"/>
    </source>
</evidence>
<keyword evidence="2" id="KW-0560">Oxidoreductase</keyword>
<dbReference type="RefSeq" id="WP_174679158.1">
    <property type="nucleotide sequence ID" value="NZ_JABUQZ010000001.1"/>
</dbReference>
<evidence type="ECO:0000313" key="6">
    <source>
        <dbReference type="Proteomes" id="UP000728647"/>
    </source>
</evidence>
<evidence type="ECO:0000313" key="4">
    <source>
        <dbReference type="EMBL" id="NUB92980.1"/>
    </source>
</evidence>
<dbReference type="Pfam" id="PF08240">
    <property type="entry name" value="ADH_N"/>
    <property type="match status" value="1"/>
</dbReference>
<dbReference type="GO" id="GO:0070402">
    <property type="term" value="F:NADPH binding"/>
    <property type="evidence" value="ECO:0007669"/>
    <property type="project" value="TreeGrafter"/>
</dbReference>
<reference evidence="4 7" key="1">
    <citation type="submission" date="2020-06" db="EMBL/GenBank/DDBJ databases">
        <title>Haloterrigena sp. nov., an extremely halophilic archaeon isolated from a saline sediment.</title>
        <authorList>
            <person name="Liu B.-B."/>
        </authorList>
    </citation>
    <scope>NUCLEOTIDE SEQUENCE</scope>
    <source>
        <strain evidence="4">SYSU A121-1</strain>
        <strain evidence="5 7">SYSU A558-1</strain>
    </source>
</reference>
<accession>A0A8J8KD05</accession>
<proteinExistence type="predicted"/>
<organism evidence="4 6">
    <name type="scientific">Haloterrigena gelatinilytica</name>
    <dbReference type="NCBI Taxonomy" id="2741724"/>
    <lineage>
        <taxon>Archaea</taxon>
        <taxon>Methanobacteriati</taxon>
        <taxon>Methanobacteriota</taxon>
        <taxon>Stenosarchaea group</taxon>
        <taxon>Halobacteria</taxon>
        <taxon>Halobacteriales</taxon>
        <taxon>Natrialbaceae</taxon>
        <taxon>Haloterrigena</taxon>
    </lineage>
</organism>
<dbReference type="InterPro" id="IPR013149">
    <property type="entry name" value="ADH-like_C"/>
</dbReference>
<dbReference type="Gene3D" id="3.40.50.720">
    <property type="entry name" value="NAD(P)-binding Rossmann-like Domain"/>
    <property type="match status" value="1"/>
</dbReference>
<evidence type="ECO:0000259" key="3">
    <source>
        <dbReference type="SMART" id="SM00829"/>
    </source>
</evidence>
<protein>
    <submittedName>
        <fullName evidence="4">Zinc-binding dehydrogenase</fullName>
    </submittedName>
</protein>
<dbReference type="PANTHER" id="PTHR48106">
    <property type="entry name" value="QUINONE OXIDOREDUCTASE PIG3-RELATED"/>
    <property type="match status" value="1"/>
</dbReference>
<dbReference type="InterPro" id="IPR011032">
    <property type="entry name" value="GroES-like_sf"/>
</dbReference>
<dbReference type="SUPFAM" id="SSF50129">
    <property type="entry name" value="GroES-like"/>
    <property type="match status" value="1"/>
</dbReference>
<dbReference type="GO" id="GO:0016616">
    <property type="term" value="F:oxidoreductase activity, acting on the CH-OH group of donors, NAD or NADP as acceptor"/>
    <property type="evidence" value="ECO:0007669"/>
    <property type="project" value="UniProtKB-ARBA"/>
</dbReference>
<evidence type="ECO:0000256" key="2">
    <source>
        <dbReference type="ARBA" id="ARBA00023002"/>
    </source>
</evidence>
<gene>
    <name evidence="4" type="ORF">HT576_18395</name>
    <name evidence="5" type="ORF">HTZ84_02070</name>
</gene>
<feature type="domain" description="Enoyl reductase (ER)" evidence="3">
    <location>
        <begin position="10"/>
        <end position="323"/>
    </location>
</feature>
<comment type="caution">
    <text evidence="4">The sequence shown here is derived from an EMBL/GenBank/DDBJ whole genome shotgun (WGS) entry which is preliminary data.</text>
</comment>
<evidence type="ECO:0000313" key="7">
    <source>
        <dbReference type="Proteomes" id="UP001016761"/>
    </source>
</evidence>
<dbReference type="InterPro" id="IPR020843">
    <property type="entry name" value="ER"/>
</dbReference>
<dbReference type="InterPro" id="IPR013154">
    <property type="entry name" value="ADH-like_N"/>
</dbReference>
<dbReference type="Pfam" id="PF00107">
    <property type="entry name" value="ADH_zinc_N"/>
    <property type="match status" value="1"/>
</dbReference>
<dbReference type="EMBL" id="JABURA010000001">
    <property type="protein sequence ID" value="NUB92980.1"/>
    <property type="molecule type" value="Genomic_DNA"/>
</dbReference>
<sequence>MRAIRVPAYGEPAVLEPADVAEPMPDATAVRIDVAAAGINFADLAKRRGTYPDGPTPPYVPGIEVAGRIAEAGDRTDFEPGDAVAAYVPRGGYAESVVVAADRAFPVPDGLSLREAAAVPIQWVTAHNALFEWGGLETAGADDGPERVLVHAGGGGVGSAAVQLAAAAGAEVFATASTAAKREFAADLGADHAIAYDAVPDAIEERAEGVDLVLDGVGGDAFDRSVEALALGGRIVAYGLASGEVPTVSTPELLFGNHSVIGYHLGEAVERQPERVYAALESLDSLLSSGDVEVVVDRTFSLEEAAAAHGYVRNRRSRGKVLLIP</sequence>
<dbReference type="AlphaFoldDB" id="A0A8J8KD05"/>
<dbReference type="EMBL" id="JABUQZ010000001">
    <property type="protein sequence ID" value="NUC71106.1"/>
    <property type="molecule type" value="Genomic_DNA"/>
</dbReference>
<keyword evidence="7" id="KW-1185">Reference proteome</keyword>